<dbReference type="RefSeq" id="WP_115860444.1">
    <property type="nucleotide sequence ID" value="NZ_QTSU01000003.1"/>
</dbReference>
<comment type="caution">
    <text evidence="2">The sequence shown here is derived from an EMBL/GenBank/DDBJ whole genome shotgun (WGS) entry which is preliminary data.</text>
</comment>
<dbReference type="InterPro" id="IPR045748">
    <property type="entry name" value="DcaP"/>
</dbReference>
<dbReference type="SUPFAM" id="SSF56935">
    <property type="entry name" value="Porins"/>
    <property type="match status" value="1"/>
</dbReference>
<feature type="coiled-coil region" evidence="1">
    <location>
        <begin position="44"/>
        <end position="71"/>
    </location>
</feature>
<protein>
    <recommendedName>
        <fullName evidence="4">Porin</fullName>
    </recommendedName>
</protein>
<evidence type="ECO:0000256" key="1">
    <source>
        <dbReference type="SAM" id="Coils"/>
    </source>
</evidence>
<reference evidence="2 3" key="1">
    <citation type="submission" date="2018-08" db="EMBL/GenBank/DDBJ databases">
        <title>Lysobacter sp. zong2l5, whole genome shotgun sequence.</title>
        <authorList>
            <person name="Zhang X."/>
            <person name="Feng G."/>
            <person name="Zhu H."/>
        </authorList>
    </citation>
    <scope>NUCLEOTIDE SEQUENCE [LARGE SCALE GENOMIC DNA]</scope>
    <source>
        <strain evidence="3">zong2l5</strain>
    </source>
</reference>
<dbReference type="EMBL" id="QTSU01000003">
    <property type="protein sequence ID" value="RDZ26429.1"/>
    <property type="molecule type" value="Genomic_DNA"/>
</dbReference>
<keyword evidence="1" id="KW-0175">Coiled coil</keyword>
<sequence length="472" mass="50389">MNFISVRTRTAAPAGSPARRRPLAAAVLVALALPGLAYGQTAKEKELEARVAQLEAMVQQLVAQQQQQQSQIAEVKTAQVAAPAAAPVAAAGKPGIQSTPITPGANPGTRFSYGGFIKLDGSVTRTNDGDIADGSVGRLFYVPKAIPVGGGGSKEGGTDTDMGANFSRFWFAADTDLDSGDKLKAYLEFDLFGGGSTAFTGNEIATNTYALTLRQAYVTWNNWLAGQAWSNFQDTAALPDTVDFLGPTEGTVFVRQAQLRYTKGPWSFSIENPETVYTPFRGNMAQVAGDDGTAPDLTARYTAKGDWGHFGVGVLARQLKYQNGTANDSNTGYGVSVSGKLNVGKNDDLRYMVTAGSGIGRYVGLALNNDAVLDASGDLENIDLISGFVGWRHVFSPKLRTNLFYSRAEYDNDTALTGLGITRSAQSAHLNLIYSPLPKLDVGAELIWGKRELENGDSGELNRLQTHVKYSF</sequence>
<evidence type="ECO:0000313" key="2">
    <source>
        <dbReference type="EMBL" id="RDZ26429.1"/>
    </source>
</evidence>
<evidence type="ECO:0000313" key="3">
    <source>
        <dbReference type="Proteomes" id="UP000264492"/>
    </source>
</evidence>
<evidence type="ECO:0008006" key="4">
    <source>
        <dbReference type="Google" id="ProtNLM"/>
    </source>
</evidence>
<dbReference type="Pfam" id="PF19577">
    <property type="entry name" value="DcaP"/>
    <property type="match status" value="1"/>
</dbReference>
<dbReference type="AlphaFoldDB" id="A0A371JXN5"/>
<proteinExistence type="predicted"/>
<name>A0A371JXN5_9GAMM</name>
<dbReference type="OrthoDB" id="190887at2"/>
<gene>
    <name evidence="2" type="ORF">DX914_15620</name>
</gene>
<organism evidence="2 3">
    <name type="scientific">Lysobacter silvisoli</name>
    <dbReference type="NCBI Taxonomy" id="2293254"/>
    <lineage>
        <taxon>Bacteria</taxon>
        <taxon>Pseudomonadati</taxon>
        <taxon>Pseudomonadota</taxon>
        <taxon>Gammaproteobacteria</taxon>
        <taxon>Lysobacterales</taxon>
        <taxon>Lysobacteraceae</taxon>
        <taxon>Lysobacter</taxon>
    </lineage>
</organism>
<accession>A0A371JXN5</accession>
<dbReference type="Proteomes" id="UP000264492">
    <property type="component" value="Unassembled WGS sequence"/>
</dbReference>
<keyword evidence="3" id="KW-1185">Reference proteome</keyword>